<dbReference type="PANTHER" id="PTHR45614">
    <property type="entry name" value="MYB PROTEIN-RELATED"/>
    <property type="match status" value="1"/>
</dbReference>
<sequence>MERTDHSSSSKQSVPSRQHDPKHIALSGPSHPSPNPKSQIISFPNSNCSIGQNIGQLSGQSTTPFPHSNHPQTSKEPGSSIGQNFCSSYNHALPIAESGFIHDFLNLNSHIGQKMTDLGQNIIDTGQLSSNSYQKMSNSIQNQIGNCMDTGQIISQKNFENTDHAEGNSHHFKNKFFRNPFTQEEDAKLVELVSSHLYPNWITISKFLPGRTARQCRERWTEYLDPTIKFEPWSDEEDQLLVDLVQKNGHRWTLIARSFNGRTDNDVKNRWYTHLKSAIQYDGDGKMFLQRDEKGEIASNKKKRKRRIVCANQNAFLALEQKQKQIITSMNPQNQQTISPNLPTNIGVPVLTMGNINVQQQQQPFNCLSNHRFNCNIQNNNHNFSINSKSSMNNSINKNIIESNNLSQVSINRTQTCLNSHLNFHSQSPTIIMNGAAILGKDNKSPLASQMVISPVSVIAPIKSSQSIQTHLQSNQKSNAPSHNNMNFIPSQKGPMLNISNFIPSHILDDEKSFFYSVA</sequence>
<dbReference type="AlphaFoldDB" id="A0A1J4J3H2"/>
<dbReference type="GeneID" id="94848218"/>
<evidence type="ECO:0000259" key="3">
    <source>
        <dbReference type="PROSITE" id="PS51294"/>
    </source>
</evidence>
<accession>A0A1J4J3H2</accession>
<dbReference type="EMBL" id="MLAK01001476">
    <property type="protein sequence ID" value="OHS92703.1"/>
    <property type="molecule type" value="Genomic_DNA"/>
</dbReference>
<keyword evidence="5" id="KW-1185">Reference proteome</keyword>
<dbReference type="VEuPathDB" id="TrichDB:TRFO_40978"/>
<feature type="domain" description="Myb-like" evidence="2">
    <location>
        <begin position="225"/>
        <end position="275"/>
    </location>
</feature>
<dbReference type="GO" id="GO:0000981">
    <property type="term" value="F:DNA-binding transcription factor activity, RNA polymerase II-specific"/>
    <property type="evidence" value="ECO:0007669"/>
    <property type="project" value="TreeGrafter"/>
</dbReference>
<evidence type="ECO:0008006" key="6">
    <source>
        <dbReference type="Google" id="ProtNLM"/>
    </source>
</evidence>
<evidence type="ECO:0000313" key="4">
    <source>
        <dbReference type="EMBL" id="OHS92703.1"/>
    </source>
</evidence>
<protein>
    <recommendedName>
        <fullName evidence="6">Myb-like DNA-binding domain containing protein</fullName>
    </recommendedName>
</protein>
<evidence type="ECO:0000313" key="5">
    <source>
        <dbReference type="Proteomes" id="UP000179807"/>
    </source>
</evidence>
<reference evidence="4" key="1">
    <citation type="submission" date="2016-10" db="EMBL/GenBank/DDBJ databases">
        <authorList>
            <person name="Benchimol M."/>
            <person name="Almeida L.G."/>
            <person name="Vasconcelos A.T."/>
            <person name="Perreira-Neves A."/>
            <person name="Rosa I.A."/>
            <person name="Tasca T."/>
            <person name="Bogo M.R."/>
            <person name="de Souza W."/>
        </authorList>
    </citation>
    <scope>NUCLEOTIDE SEQUENCE [LARGE SCALE GENOMIC DNA]</scope>
    <source>
        <strain evidence="4">K</strain>
    </source>
</reference>
<evidence type="ECO:0000259" key="2">
    <source>
        <dbReference type="PROSITE" id="PS50090"/>
    </source>
</evidence>
<dbReference type="Pfam" id="PF00249">
    <property type="entry name" value="Myb_DNA-binding"/>
    <property type="match status" value="2"/>
</dbReference>
<dbReference type="PANTHER" id="PTHR45614:SF253">
    <property type="entry name" value="CHROMOSOME UNDETERMINED SCAFFOLD_38, WHOLE GENOME SHOTGUN SEQUENCE"/>
    <property type="match status" value="1"/>
</dbReference>
<organism evidence="4 5">
    <name type="scientific">Tritrichomonas foetus</name>
    <dbReference type="NCBI Taxonomy" id="1144522"/>
    <lineage>
        <taxon>Eukaryota</taxon>
        <taxon>Metamonada</taxon>
        <taxon>Parabasalia</taxon>
        <taxon>Tritrichomonadida</taxon>
        <taxon>Tritrichomonadidae</taxon>
        <taxon>Tritrichomonas</taxon>
    </lineage>
</organism>
<dbReference type="GO" id="GO:0005634">
    <property type="term" value="C:nucleus"/>
    <property type="evidence" value="ECO:0007669"/>
    <property type="project" value="TreeGrafter"/>
</dbReference>
<evidence type="ECO:0000256" key="1">
    <source>
        <dbReference type="SAM" id="MobiDB-lite"/>
    </source>
</evidence>
<dbReference type="SUPFAM" id="SSF46689">
    <property type="entry name" value="Homeodomain-like"/>
    <property type="match status" value="1"/>
</dbReference>
<dbReference type="InterPro" id="IPR050560">
    <property type="entry name" value="MYB_TF"/>
</dbReference>
<dbReference type="InterPro" id="IPR001005">
    <property type="entry name" value="SANT/Myb"/>
</dbReference>
<feature type="domain" description="HTH myb-type" evidence="3">
    <location>
        <begin position="225"/>
        <end position="279"/>
    </location>
</feature>
<feature type="domain" description="Myb-like" evidence="2">
    <location>
        <begin position="173"/>
        <end position="224"/>
    </location>
</feature>
<dbReference type="CDD" id="cd00167">
    <property type="entry name" value="SANT"/>
    <property type="match status" value="2"/>
</dbReference>
<feature type="compositionally biased region" description="Polar residues" evidence="1">
    <location>
        <begin position="36"/>
        <end position="82"/>
    </location>
</feature>
<proteinExistence type="predicted"/>
<dbReference type="InterPro" id="IPR017930">
    <property type="entry name" value="Myb_dom"/>
</dbReference>
<dbReference type="Proteomes" id="UP000179807">
    <property type="component" value="Unassembled WGS sequence"/>
</dbReference>
<dbReference type="InterPro" id="IPR009057">
    <property type="entry name" value="Homeodomain-like_sf"/>
</dbReference>
<gene>
    <name evidence="4" type="ORF">TRFO_40978</name>
</gene>
<dbReference type="PROSITE" id="PS51294">
    <property type="entry name" value="HTH_MYB"/>
    <property type="match status" value="2"/>
</dbReference>
<feature type="region of interest" description="Disordered" evidence="1">
    <location>
        <begin position="1"/>
        <end position="82"/>
    </location>
</feature>
<dbReference type="RefSeq" id="XP_068345840.1">
    <property type="nucleotide sequence ID" value="XM_068513514.1"/>
</dbReference>
<dbReference type="PROSITE" id="PS50090">
    <property type="entry name" value="MYB_LIKE"/>
    <property type="match status" value="2"/>
</dbReference>
<name>A0A1J4J3H2_9EUKA</name>
<comment type="caution">
    <text evidence="4">The sequence shown here is derived from an EMBL/GenBank/DDBJ whole genome shotgun (WGS) entry which is preliminary data.</text>
</comment>
<dbReference type="GO" id="GO:0000978">
    <property type="term" value="F:RNA polymerase II cis-regulatory region sequence-specific DNA binding"/>
    <property type="evidence" value="ECO:0007669"/>
    <property type="project" value="TreeGrafter"/>
</dbReference>
<feature type="domain" description="HTH myb-type" evidence="3">
    <location>
        <begin position="178"/>
        <end position="224"/>
    </location>
</feature>
<dbReference type="SMART" id="SM00717">
    <property type="entry name" value="SANT"/>
    <property type="match status" value="2"/>
</dbReference>
<dbReference type="Gene3D" id="1.10.10.60">
    <property type="entry name" value="Homeodomain-like"/>
    <property type="match status" value="2"/>
</dbReference>